<dbReference type="InterPro" id="IPR045051">
    <property type="entry name" value="SBT"/>
</dbReference>
<feature type="domain" description="Subtilisin-like protease fibronectin type-III" evidence="5">
    <location>
        <begin position="18"/>
        <end position="116"/>
    </location>
</feature>
<sequence length="203" mass="22575">MLFYGKPYTCPKSFSLLDFNYPTITIPKIDPGHSLNVSRTVTNVGSPSMYEVRIEAPPQILVSVEPRILSFKRKGEKKEFRVTLTLKPQTNNITNYVFGWLTWSDHTHSVRSPIAVNITHSNARERGSHGEYDIPQFRLGSNILKLLPDAHVNQLRPRIPIPDGETHHQSGVKEGLNPDIFLPQSASEPASLSVPGAATPTSP</sequence>
<evidence type="ECO:0000313" key="6">
    <source>
        <dbReference type="EMBL" id="RDX58201.1"/>
    </source>
</evidence>
<proteinExistence type="inferred from homology"/>
<dbReference type="Proteomes" id="UP000257109">
    <property type="component" value="Unassembled WGS sequence"/>
</dbReference>
<feature type="non-terminal residue" evidence="6">
    <location>
        <position position="203"/>
    </location>
</feature>
<comment type="subcellular location">
    <subcellularLocation>
        <location evidence="1">Secreted</location>
    </subcellularLocation>
</comment>
<dbReference type="AlphaFoldDB" id="A0A371E0D8"/>
<dbReference type="EMBL" id="QJKJ01017731">
    <property type="protein sequence ID" value="RDX58201.1"/>
    <property type="molecule type" value="Genomic_DNA"/>
</dbReference>
<dbReference type="STRING" id="157652.A0A371E0D8"/>
<dbReference type="InterPro" id="IPR041469">
    <property type="entry name" value="Subtilisin-like_FN3"/>
</dbReference>
<protein>
    <submittedName>
        <fullName evidence="6">Subtilisin-like protease SBT5.3</fullName>
    </submittedName>
</protein>
<evidence type="ECO:0000256" key="3">
    <source>
        <dbReference type="ARBA" id="ARBA00022729"/>
    </source>
</evidence>
<feature type="region of interest" description="Disordered" evidence="4">
    <location>
        <begin position="157"/>
        <end position="203"/>
    </location>
</feature>
<name>A0A371E0D8_MUCPR</name>
<evidence type="ECO:0000259" key="5">
    <source>
        <dbReference type="Pfam" id="PF17766"/>
    </source>
</evidence>
<dbReference type="Gene3D" id="2.60.40.2310">
    <property type="match status" value="1"/>
</dbReference>
<reference evidence="6" key="1">
    <citation type="submission" date="2018-05" db="EMBL/GenBank/DDBJ databases">
        <title>Draft genome of Mucuna pruriens seed.</title>
        <authorList>
            <person name="Nnadi N.E."/>
            <person name="Vos R."/>
            <person name="Hasami M.H."/>
            <person name="Devisetty U.K."/>
            <person name="Aguiy J.C."/>
        </authorList>
    </citation>
    <scope>NUCLEOTIDE SEQUENCE [LARGE SCALE GENOMIC DNA]</scope>
    <source>
        <strain evidence="6">JCA_2017</strain>
    </source>
</reference>
<dbReference type="Pfam" id="PF17766">
    <property type="entry name" value="fn3_6"/>
    <property type="match status" value="1"/>
</dbReference>
<organism evidence="6 7">
    <name type="scientific">Mucuna pruriens</name>
    <name type="common">Velvet bean</name>
    <name type="synonym">Dolichos pruriens</name>
    <dbReference type="NCBI Taxonomy" id="157652"/>
    <lineage>
        <taxon>Eukaryota</taxon>
        <taxon>Viridiplantae</taxon>
        <taxon>Streptophyta</taxon>
        <taxon>Embryophyta</taxon>
        <taxon>Tracheophyta</taxon>
        <taxon>Spermatophyta</taxon>
        <taxon>Magnoliopsida</taxon>
        <taxon>eudicotyledons</taxon>
        <taxon>Gunneridae</taxon>
        <taxon>Pentapetalae</taxon>
        <taxon>rosids</taxon>
        <taxon>fabids</taxon>
        <taxon>Fabales</taxon>
        <taxon>Fabaceae</taxon>
        <taxon>Papilionoideae</taxon>
        <taxon>50 kb inversion clade</taxon>
        <taxon>NPAAA clade</taxon>
        <taxon>indigoferoid/millettioid clade</taxon>
        <taxon>Phaseoleae</taxon>
        <taxon>Mucuna</taxon>
    </lineage>
</organism>
<comment type="caution">
    <text evidence="6">The sequence shown here is derived from an EMBL/GenBank/DDBJ whole genome shotgun (WGS) entry which is preliminary data.</text>
</comment>
<accession>A0A371E0D8</accession>
<gene>
    <name evidence="6" type="primary">AIR3</name>
    <name evidence="6" type="ORF">CR513_62496</name>
</gene>
<dbReference type="GO" id="GO:0006508">
    <property type="term" value="P:proteolysis"/>
    <property type="evidence" value="ECO:0007669"/>
    <property type="project" value="UniProtKB-KW"/>
</dbReference>
<evidence type="ECO:0000313" key="7">
    <source>
        <dbReference type="Proteomes" id="UP000257109"/>
    </source>
</evidence>
<dbReference type="GO" id="GO:0005576">
    <property type="term" value="C:extracellular region"/>
    <property type="evidence" value="ECO:0007669"/>
    <property type="project" value="UniProtKB-SubCell"/>
</dbReference>
<dbReference type="OrthoDB" id="206201at2759"/>
<comment type="similarity">
    <text evidence="2">Belongs to the peptidase S8 family.</text>
</comment>
<evidence type="ECO:0000256" key="2">
    <source>
        <dbReference type="ARBA" id="ARBA00011073"/>
    </source>
</evidence>
<keyword evidence="3" id="KW-0732">Signal</keyword>
<evidence type="ECO:0000256" key="4">
    <source>
        <dbReference type="SAM" id="MobiDB-lite"/>
    </source>
</evidence>
<evidence type="ECO:0000256" key="1">
    <source>
        <dbReference type="ARBA" id="ARBA00004613"/>
    </source>
</evidence>
<dbReference type="GO" id="GO:0008233">
    <property type="term" value="F:peptidase activity"/>
    <property type="evidence" value="ECO:0007669"/>
    <property type="project" value="UniProtKB-KW"/>
</dbReference>
<dbReference type="PANTHER" id="PTHR10795">
    <property type="entry name" value="PROPROTEIN CONVERTASE SUBTILISIN/KEXIN"/>
    <property type="match status" value="1"/>
</dbReference>
<keyword evidence="7" id="KW-1185">Reference proteome</keyword>